<dbReference type="EMBL" id="GBHO01002349">
    <property type="protein sequence ID" value="JAG41255.1"/>
    <property type="molecule type" value="Transcribed_RNA"/>
</dbReference>
<evidence type="ECO:0000313" key="5">
    <source>
        <dbReference type="EMBL" id="JAG30250.1"/>
    </source>
</evidence>
<evidence type="ECO:0000313" key="8">
    <source>
        <dbReference type="EMBL" id="JAG41250.1"/>
    </source>
</evidence>
<dbReference type="EMBL" id="GBHO01014218">
    <property type="protein sequence ID" value="JAG29386.1"/>
    <property type="molecule type" value="Transcribed_RNA"/>
</dbReference>
<evidence type="ECO:0000313" key="2">
    <source>
        <dbReference type="EMBL" id="JAG24429.1"/>
    </source>
</evidence>
<dbReference type="EMBL" id="GBHO01002355">
    <property type="protein sequence ID" value="JAG41249.1"/>
    <property type="molecule type" value="Transcribed_RNA"/>
</dbReference>
<feature type="compositionally biased region" description="Basic and acidic residues" evidence="1">
    <location>
        <begin position="7"/>
        <end position="23"/>
    </location>
</feature>
<feature type="region of interest" description="Disordered" evidence="1">
    <location>
        <begin position="1"/>
        <end position="40"/>
    </location>
</feature>
<name>A0A0A9YL48_LYGHE</name>
<dbReference type="EMBL" id="GBHO01019175">
    <property type="protein sequence ID" value="JAG24429.1"/>
    <property type="molecule type" value="Transcribed_RNA"/>
</dbReference>
<protein>
    <submittedName>
        <fullName evidence="5">Alpha-defensin-related sequence 12</fullName>
    </submittedName>
</protein>
<dbReference type="EMBL" id="GBHO01002353">
    <property type="protein sequence ID" value="JAG41251.1"/>
    <property type="molecule type" value="Transcribed_RNA"/>
</dbReference>
<proteinExistence type="predicted"/>
<dbReference type="EMBL" id="GBHO01013353">
    <property type="protein sequence ID" value="JAG30251.1"/>
    <property type="molecule type" value="Transcribed_RNA"/>
</dbReference>
<evidence type="ECO:0000313" key="7">
    <source>
        <dbReference type="EMBL" id="JAG41249.1"/>
    </source>
</evidence>
<evidence type="ECO:0000313" key="3">
    <source>
        <dbReference type="EMBL" id="JAG29386.1"/>
    </source>
</evidence>
<dbReference type="EMBL" id="GBHO01013355">
    <property type="protein sequence ID" value="JAG30249.1"/>
    <property type="molecule type" value="Transcribed_RNA"/>
</dbReference>
<evidence type="ECO:0000313" key="6">
    <source>
        <dbReference type="EMBL" id="JAG30251.1"/>
    </source>
</evidence>
<evidence type="ECO:0000313" key="10">
    <source>
        <dbReference type="EMBL" id="JAG41255.1"/>
    </source>
</evidence>
<reference evidence="5" key="2">
    <citation type="submission" date="2014-07" db="EMBL/GenBank/DDBJ databases">
        <authorList>
            <person name="Hull J."/>
        </authorList>
    </citation>
    <scope>NUCLEOTIDE SEQUENCE</scope>
</reference>
<reference evidence="5" key="1">
    <citation type="journal article" date="2014" name="PLoS ONE">
        <title>Transcriptome-Based Identification of ABC Transporters in the Western Tarnished Plant Bug Lygus hesperus.</title>
        <authorList>
            <person name="Hull J.J."/>
            <person name="Chaney K."/>
            <person name="Geib S.M."/>
            <person name="Fabrick J.A."/>
            <person name="Brent C.S."/>
            <person name="Walsh D."/>
            <person name="Lavine L.C."/>
        </authorList>
    </citation>
    <scope>NUCLEOTIDE SEQUENCE</scope>
</reference>
<evidence type="ECO:0000313" key="9">
    <source>
        <dbReference type="EMBL" id="JAG41251.1"/>
    </source>
</evidence>
<dbReference type="EMBL" id="GBHO01002354">
    <property type="protein sequence ID" value="JAG41250.1"/>
    <property type="molecule type" value="Transcribed_RNA"/>
</dbReference>
<dbReference type="AlphaFoldDB" id="A0A0A9YL48"/>
<dbReference type="EMBL" id="GBHO01013354">
    <property type="protein sequence ID" value="JAG30250.1"/>
    <property type="molecule type" value="Transcribed_RNA"/>
</dbReference>
<sequence>MYEEINAEEHPAEDHSTFHHQTPDPEGYEQHTPAADMQRRGPVRVYDEIALRFPRNQQLLEQREEVHDKKLEEQSKKIELVDLQIELVRMQMAYEAGRGLQSSTP</sequence>
<accession>A0A0A9YL48</accession>
<gene>
    <name evidence="4" type="ORF">CM83_48341</name>
    <name evidence="5" type="ORF">CM83_48342</name>
    <name evidence="6" type="ORF">CM83_48345</name>
    <name evidence="3" type="ORF">CM83_48351</name>
    <name evidence="10" type="ORF">CM83_48352</name>
    <name evidence="9" type="ORF">CM83_48359</name>
    <name evidence="8" type="ORF">CM83_48360</name>
    <name evidence="7" type="ORF">CM83_48361</name>
    <name evidence="2" type="ORF">CM83_48366</name>
</gene>
<organism evidence="5">
    <name type="scientific">Lygus hesperus</name>
    <name type="common">Western plant bug</name>
    <dbReference type="NCBI Taxonomy" id="30085"/>
    <lineage>
        <taxon>Eukaryota</taxon>
        <taxon>Metazoa</taxon>
        <taxon>Ecdysozoa</taxon>
        <taxon>Arthropoda</taxon>
        <taxon>Hexapoda</taxon>
        <taxon>Insecta</taxon>
        <taxon>Pterygota</taxon>
        <taxon>Neoptera</taxon>
        <taxon>Paraneoptera</taxon>
        <taxon>Hemiptera</taxon>
        <taxon>Heteroptera</taxon>
        <taxon>Panheteroptera</taxon>
        <taxon>Cimicomorpha</taxon>
        <taxon>Miridae</taxon>
        <taxon>Mirini</taxon>
        <taxon>Lygus</taxon>
    </lineage>
</organism>
<evidence type="ECO:0000313" key="4">
    <source>
        <dbReference type="EMBL" id="JAG30249.1"/>
    </source>
</evidence>
<evidence type="ECO:0000256" key="1">
    <source>
        <dbReference type="SAM" id="MobiDB-lite"/>
    </source>
</evidence>